<keyword evidence="1" id="KW-0732">Signal</keyword>
<name>A0AAD9GDI3_BABDI</name>
<dbReference type="EMBL" id="JAHBMH010000044">
    <property type="protein sequence ID" value="KAK1936433.1"/>
    <property type="molecule type" value="Genomic_DNA"/>
</dbReference>
<evidence type="ECO:0000313" key="3">
    <source>
        <dbReference type="Proteomes" id="UP001195914"/>
    </source>
</evidence>
<evidence type="ECO:0000313" key="2">
    <source>
        <dbReference type="EMBL" id="KAK1936433.1"/>
    </source>
</evidence>
<sequence length="140" mass="15971">MMTIAIVFSVLVLIATTPIAVRSEDLQKTCVAVPTRISMYTTTLIRPTGTGYWTTSRKRTSDFIQHQDGLLTDARATLFERALYQTIKPSDAKKFKKQPADVHDRLHMLHGDFYAPVPNADFVDVNEPYYFQMLAEQHSF</sequence>
<reference evidence="2" key="2">
    <citation type="submission" date="2021-05" db="EMBL/GenBank/DDBJ databases">
        <authorList>
            <person name="Pain A."/>
        </authorList>
    </citation>
    <scope>NUCLEOTIDE SEQUENCE</scope>
    <source>
        <strain evidence="2">1802A</strain>
    </source>
</reference>
<gene>
    <name evidence="2" type="ORF">X943_003423</name>
</gene>
<dbReference type="AlphaFoldDB" id="A0AAD9GDI3"/>
<feature type="chain" id="PRO_5042186295" evidence="1">
    <location>
        <begin position="24"/>
        <end position="140"/>
    </location>
</feature>
<reference evidence="2" key="1">
    <citation type="journal article" date="2014" name="Nucleic Acids Res.">
        <title>The evolutionary dynamics of variant antigen genes in Babesia reveal a history of genomic innovation underlying host-parasite interaction.</title>
        <authorList>
            <person name="Jackson A.P."/>
            <person name="Otto T.D."/>
            <person name="Darby A."/>
            <person name="Ramaprasad A."/>
            <person name="Xia D."/>
            <person name="Echaide I.E."/>
            <person name="Farber M."/>
            <person name="Gahlot S."/>
            <person name="Gamble J."/>
            <person name="Gupta D."/>
            <person name="Gupta Y."/>
            <person name="Jackson L."/>
            <person name="Malandrin L."/>
            <person name="Malas T.B."/>
            <person name="Moussa E."/>
            <person name="Nair M."/>
            <person name="Reid A.J."/>
            <person name="Sanders M."/>
            <person name="Sharma J."/>
            <person name="Tracey A."/>
            <person name="Quail M.A."/>
            <person name="Weir W."/>
            <person name="Wastling J.M."/>
            <person name="Hall N."/>
            <person name="Willadsen P."/>
            <person name="Lingelbach K."/>
            <person name="Shiels B."/>
            <person name="Tait A."/>
            <person name="Berriman M."/>
            <person name="Allred D.R."/>
            <person name="Pain A."/>
        </authorList>
    </citation>
    <scope>NUCLEOTIDE SEQUENCE</scope>
    <source>
        <strain evidence="2">1802A</strain>
    </source>
</reference>
<feature type="signal peptide" evidence="1">
    <location>
        <begin position="1"/>
        <end position="23"/>
    </location>
</feature>
<proteinExistence type="predicted"/>
<organism evidence="2 3">
    <name type="scientific">Babesia divergens</name>
    <dbReference type="NCBI Taxonomy" id="32595"/>
    <lineage>
        <taxon>Eukaryota</taxon>
        <taxon>Sar</taxon>
        <taxon>Alveolata</taxon>
        <taxon>Apicomplexa</taxon>
        <taxon>Aconoidasida</taxon>
        <taxon>Piroplasmida</taxon>
        <taxon>Babesiidae</taxon>
        <taxon>Babesia</taxon>
    </lineage>
</organism>
<accession>A0AAD9GDI3</accession>
<dbReference type="Proteomes" id="UP001195914">
    <property type="component" value="Unassembled WGS sequence"/>
</dbReference>
<protein>
    <submittedName>
        <fullName evidence="2">Membrane protein</fullName>
    </submittedName>
</protein>
<evidence type="ECO:0000256" key="1">
    <source>
        <dbReference type="SAM" id="SignalP"/>
    </source>
</evidence>
<keyword evidence="3" id="KW-1185">Reference proteome</keyword>
<comment type="caution">
    <text evidence="2">The sequence shown here is derived from an EMBL/GenBank/DDBJ whole genome shotgun (WGS) entry which is preliminary data.</text>
</comment>